<keyword evidence="1" id="KW-1133">Transmembrane helix</keyword>
<evidence type="ECO:0000313" key="3">
    <source>
        <dbReference type="Proteomes" id="UP000028999"/>
    </source>
</evidence>
<feature type="transmembrane region" description="Helical" evidence="1">
    <location>
        <begin position="12"/>
        <end position="32"/>
    </location>
</feature>
<evidence type="ECO:0000256" key="1">
    <source>
        <dbReference type="SAM" id="Phobius"/>
    </source>
</evidence>
<organism evidence="2 3">
    <name type="scientific">Brassica napus</name>
    <name type="common">Rape</name>
    <dbReference type="NCBI Taxonomy" id="3708"/>
    <lineage>
        <taxon>Eukaryota</taxon>
        <taxon>Viridiplantae</taxon>
        <taxon>Streptophyta</taxon>
        <taxon>Embryophyta</taxon>
        <taxon>Tracheophyta</taxon>
        <taxon>Spermatophyta</taxon>
        <taxon>Magnoliopsida</taxon>
        <taxon>eudicotyledons</taxon>
        <taxon>Gunneridae</taxon>
        <taxon>Pentapetalae</taxon>
        <taxon>rosids</taxon>
        <taxon>malvids</taxon>
        <taxon>Brassicales</taxon>
        <taxon>Brassicaceae</taxon>
        <taxon>Brassiceae</taxon>
        <taxon>Brassica</taxon>
    </lineage>
</organism>
<dbReference type="PaxDb" id="3708-A0A078CEG3"/>
<protein>
    <submittedName>
        <fullName evidence="2">BnaAnng04550D protein</fullName>
    </submittedName>
</protein>
<keyword evidence="3" id="KW-1185">Reference proteome</keyword>
<dbReference type="AlphaFoldDB" id="A0A078CEG3"/>
<accession>A0A078CEG3</accession>
<dbReference type="EMBL" id="LK032391">
    <property type="protein sequence ID" value="CDY37096.1"/>
    <property type="molecule type" value="Genomic_DNA"/>
</dbReference>
<reference evidence="2 3" key="1">
    <citation type="journal article" date="2014" name="Science">
        <title>Plant genetics. Early allopolyploid evolution in the post-Neolithic Brassica napus oilseed genome.</title>
        <authorList>
            <person name="Chalhoub B."/>
            <person name="Denoeud F."/>
            <person name="Liu S."/>
            <person name="Parkin I.A."/>
            <person name="Tang H."/>
            <person name="Wang X."/>
            <person name="Chiquet J."/>
            <person name="Belcram H."/>
            <person name="Tong C."/>
            <person name="Samans B."/>
            <person name="Correa M."/>
            <person name="Da Silva C."/>
            <person name="Just J."/>
            <person name="Falentin C."/>
            <person name="Koh C.S."/>
            <person name="Le Clainche I."/>
            <person name="Bernard M."/>
            <person name="Bento P."/>
            <person name="Noel B."/>
            <person name="Labadie K."/>
            <person name="Alberti A."/>
            <person name="Charles M."/>
            <person name="Arnaud D."/>
            <person name="Guo H."/>
            <person name="Daviaud C."/>
            <person name="Alamery S."/>
            <person name="Jabbari K."/>
            <person name="Zhao M."/>
            <person name="Edger P.P."/>
            <person name="Chelaifa H."/>
            <person name="Tack D."/>
            <person name="Lassalle G."/>
            <person name="Mestiri I."/>
            <person name="Schnel N."/>
            <person name="Le Paslier M.C."/>
            <person name="Fan G."/>
            <person name="Renault V."/>
            <person name="Bayer P.E."/>
            <person name="Golicz A.A."/>
            <person name="Manoli S."/>
            <person name="Lee T.H."/>
            <person name="Thi V.H."/>
            <person name="Chalabi S."/>
            <person name="Hu Q."/>
            <person name="Fan C."/>
            <person name="Tollenaere R."/>
            <person name="Lu Y."/>
            <person name="Battail C."/>
            <person name="Shen J."/>
            <person name="Sidebottom C.H."/>
            <person name="Wang X."/>
            <person name="Canaguier A."/>
            <person name="Chauveau A."/>
            <person name="Berard A."/>
            <person name="Deniot G."/>
            <person name="Guan M."/>
            <person name="Liu Z."/>
            <person name="Sun F."/>
            <person name="Lim Y.P."/>
            <person name="Lyons E."/>
            <person name="Town C.D."/>
            <person name="Bancroft I."/>
            <person name="Wang X."/>
            <person name="Meng J."/>
            <person name="Ma J."/>
            <person name="Pires J.C."/>
            <person name="King G.J."/>
            <person name="Brunel D."/>
            <person name="Delourme R."/>
            <person name="Renard M."/>
            <person name="Aury J.M."/>
            <person name="Adams K.L."/>
            <person name="Batley J."/>
            <person name="Snowdon R.J."/>
            <person name="Tost J."/>
            <person name="Edwards D."/>
            <person name="Zhou Y."/>
            <person name="Hua W."/>
            <person name="Sharpe A.G."/>
            <person name="Paterson A.H."/>
            <person name="Guan C."/>
            <person name="Wincker P."/>
        </authorList>
    </citation>
    <scope>NUCLEOTIDE SEQUENCE [LARGE SCALE GENOMIC DNA]</scope>
    <source>
        <strain evidence="3">cv. Darmor-bzh</strain>
    </source>
</reference>
<dbReference type="Proteomes" id="UP000028999">
    <property type="component" value="Unassembled WGS sequence"/>
</dbReference>
<dbReference type="Gramene" id="CDY37096">
    <property type="protein sequence ID" value="CDY37096"/>
    <property type="gene ID" value="GSBRNA2T00063315001"/>
</dbReference>
<keyword evidence="1" id="KW-0472">Membrane</keyword>
<sequence length="64" mass="7660">MGFVEKNAYDLHFIFIITIILGSSIALIKAVFVGHQHKHQYKLLHQMVWRFLRPTRQYHQVKPD</sequence>
<gene>
    <name evidence="2" type="primary">BnaAnng04550D</name>
    <name evidence="2" type="ORF">GSBRNA2T00063315001</name>
</gene>
<accession>A0A078HHB8</accession>
<dbReference type="Gramene" id="CDX73348">
    <property type="protein sequence ID" value="CDX73348"/>
    <property type="gene ID" value="GSBRNA2T00106501001"/>
</dbReference>
<name>A0A078CEG3_BRANA</name>
<keyword evidence="1" id="KW-0812">Transmembrane</keyword>
<evidence type="ECO:0000313" key="2">
    <source>
        <dbReference type="EMBL" id="CDY37096.1"/>
    </source>
</evidence>
<proteinExistence type="predicted"/>